<feature type="signal peptide" evidence="3">
    <location>
        <begin position="1"/>
        <end position="18"/>
    </location>
</feature>
<keyword evidence="2" id="KW-0812">Transmembrane</keyword>
<feature type="region of interest" description="Disordered" evidence="1">
    <location>
        <begin position="109"/>
        <end position="150"/>
    </location>
</feature>
<organism evidence="4 5">
    <name type="scientific">Actinomyces bovis</name>
    <dbReference type="NCBI Taxonomy" id="1658"/>
    <lineage>
        <taxon>Bacteria</taxon>
        <taxon>Bacillati</taxon>
        <taxon>Actinomycetota</taxon>
        <taxon>Actinomycetes</taxon>
        <taxon>Actinomycetales</taxon>
        <taxon>Actinomycetaceae</taxon>
        <taxon>Actinomyces</taxon>
    </lineage>
</organism>
<proteinExistence type="predicted"/>
<evidence type="ECO:0000256" key="2">
    <source>
        <dbReference type="SAM" id="Phobius"/>
    </source>
</evidence>
<feature type="chain" id="PRO_5046209959" evidence="3">
    <location>
        <begin position="19"/>
        <end position="236"/>
    </location>
</feature>
<evidence type="ECO:0000313" key="5">
    <source>
        <dbReference type="Proteomes" id="UP000250006"/>
    </source>
</evidence>
<keyword evidence="3" id="KW-0732">Signal</keyword>
<protein>
    <submittedName>
        <fullName evidence="4">Uncharacterized protein</fullName>
    </submittedName>
</protein>
<feature type="compositionally biased region" description="Low complexity" evidence="1">
    <location>
        <begin position="116"/>
        <end position="149"/>
    </location>
</feature>
<dbReference type="EMBL" id="UAPQ01000009">
    <property type="protein sequence ID" value="SPT54070.1"/>
    <property type="molecule type" value="Genomic_DNA"/>
</dbReference>
<name>A0ABY1VPT5_9ACTO</name>
<reference evidence="4 5" key="1">
    <citation type="submission" date="2018-06" db="EMBL/GenBank/DDBJ databases">
        <authorList>
            <consortium name="Pathogen Informatics"/>
            <person name="Doyle S."/>
        </authorList>
    </citation>
    <scope>NUCLEOTIDE SEQUENCE [LARGE SCALE GENOMIC DNA]</scope>
    <source>
        <strain evidence="4 5">NCTC11535</strain>
    </source>
</reference>
<dbReference type="Proteomes" id="UP000250006">
    <property type="component" value="Unassembled WGS sequence"/>
</dbReference>
<feature type="transmembrane region" description="Helical" evidence="2">
    <location>
        <begin position="201"/>
        <end position="221"/>
    </location>
</feature>
<keyword evidence="5" id="KW-1185">Reference proteome</keyword>
<gene>
    <name evidence="4" type="ORF">NCTC11535_01767</name>
</gene>
<feature type="region of interest" description="Disordered" evidence="1">
    <location>
        <begin position="170"/>
        <end position="192"/>
    </location>
</feature>
<keyword evidence="2" id="KW-0472">Membrane</keyword>
<comment type="caution">
    <text evidence="4">The sequence shown here is derived from an EMBL/GenBank/DDBJ whole genome shotgun (WGS) entry which is preliminary data.</text>
</comment>
<evidence type="ECO:0000256" key="1">
    <source>
        <dbReference type="SAM" id="MobiDB-lite"/>
    </source>
</evidence>
<evidence type="ECO:0000256" key="3">
    <source>
        <dbReference type="SAM" id="SignalP"/>
    </source>
</evidence>
<evidence type="ECO:0000313" key="4">
    <source>
        <dbReference type="EMBL" id="SPT54070.1"/>
    </source>
</evidence>
<keyword evidence="2" id="KW-1133">Transmembrane helix</keyword>
<accession>A0ABY1VPT5</accession>
<sequence length="236" mass="23502">MRLVQVLAAVGLLGLQLAAPLAAPLAWGVEDSDSTLGTASTVSPSTVAAGGTLSYTLSGFPARAQVEILLDDVETQVLGTVTVGGDGTSSGTVELPKLIGMGPHWLRFRSKPAPLPTASSSSSSAAQTQGASPSLTSGAAQATAAPSPAVKNKSPFFSVGEVTIIGAAPAHRPPAAAGGGETGMPNDSGTAEQHRREFSPLSGAVLATAGVVTALAVGIVLNRRRRLALSFGEQGL</sequence>